<proteinExistence type="predicted"/>
<feature type="compositionally biased region" description="Acidic residues" evidence="1">
    <location>
        <begin position="79"/>
        <end position="91"/>
    </location>
</feature>
<reference evidence="3 4" key="1">
    <citation type="journal article" date="2019" name="Nat. Commun.">
        <title>A new type of DNA phosphorothioation-based antiviral system in archaea.</title>
        <authorList>
            <person name="Xiong L."/>
            <person name="Liu S."/>
            <person name="Chen S."/>
            <person name="Xiao Y."/>
            <person name="Zhu B."/>
            <person name="Gao Y."/>
            <person name="Zhang Y."/>
            <person name="Chen B."/>
            <person name="Luo J."/>
            <person name="Deng Z."/>
            <person name="Chen X."/>
            <person name="Wang L."/>
            <person name="Chen S."/>
        </authorList>
    </citation>
    <scope>NUCLEOTIDE SEQUENCE [LARGE SCALE GENOMIC DNA]</scope>
    <source>
        <strain evidence="3 4">JCM 10635</strain>
        <plasmid evidence="3 4">unnamed1</plasmid>
    </source>
</reference>
<accession>A0A4D6HU23</accession>
<evidence type="ECO:0000313" key="3">
    <source>
        <dbReference type="EMBL" id="QCC56387.1"/>
    </source>
</evidence>
<name>A0A4D6HU23_9EURY</name>
<geneLocation type="plasmid" evidence="3">
    <name>unnamed1</name>
</geneLocation>
<organism evidence="3 4">
    <name type="scientific">Natronorubrum bangense</name>
    <dbReference type="NCBI Taxonomy" id="61858"/>
    <lineage>
        <taxon>Archaea</taxon>
        <taxon>Methanobacteriati</taxon>
        <taxon>Methanobacteriota</taxon>
        <taxon>Stenosarchaea group</taxon>
        <taxon>Halobacteria</taxon>
        <taxon>Halobacteriales</taxon>
        <taxon>Natrialbaceae</taxon>
        <taxon>Natronorubrum</taxon>
    </lineage>
</organism>
<sequence length="91" mass="10446">MFADTEWEQTFSETIELPGERRSTIEQIYDTHGTYRTEAEHEERLEQNRSEVDDCEDRVVTIGIGDGAHSIMNGRPDELLPEAESDSDDSR</sequence>
<dbReference type="InterPro" id="IPR058929">
    <property type="entry name" value="Ig_halo"/>
</dbReference>
<dbReference type="EMBL" id="CP031306">
    <property type="protein sequence ID" value="QCC56387.1"/>
    <property type="molecule type" value="Genomic_DNA"/>
</dbReference>
<feature type="domain" description="Ig-like" evidence="2">
    <location>
        <begin position="8"/>
        <end position="73"/>
    </location>
</feature>
<protein>
    <recommendedName>
        <fullName evidence="2">Ig-like domain-containing protein</fullName>
    </recommendedName>
</protein>
<dbReference type="KEGG" id="nbg:DV706_17810"/>
<evidence type="ECO:0000256" key="1">
    <source>
        <dbReference type="SAM" id="MobiDB-lite"/>
    </source>
</evidence>
<feature type="region of interest" description="Disordered" evidence="1">
    <location>
        <begin position="66"/>
        <end position="91"/>
    </location>
</feature>
<gene>
    <name evidence="3" type="ORF">DV706_17810</name>
</gene>
<keyword evidence="3" id="KW-0614">Plasmid</keyword>
<evidence type="ECO:0000313" key="4">
    <source>
        <dbReference type="Proteomes" id="UP000296822"/>
    </source>
</evidence>
<dbReference type="AlphaFoldDB" id="A0A4D6HU23"/>
<dbReference type="Proteomes" id="UP000296822">
    <property type="component" value="Plasmid unnamed1"/>
</dbReference>
<dbReference type="Pfam" id="PF25942">
    <property type="entry name" value="Ig_halo"/>
    <property type="match status" value="1"/>
</dbReference>
<evidence type="ECO:0000259" key="2">
    <source>
        <dbReference type="Pfam" id="PF25942"/>
    </source>
</evidence>